<sequence length="142" mass="15490">MAVTVDFHTGVADPVAFACRLLRKACRQDARVLVTAPPATLAALDTALWTFDAQDFVPHLRWPAPATMAARTPIWLCAQPDVLPEGAPRVRVNLGAEALPDAGDVDRVIEIVGNGPDDRMAGRARWRHYEQAWGVKPTHYAA</sequence>
<name>A0A3S2TJP9_9BURK</name>
<dbReference type="InterPro" id="IPR036768">
    <property type="entry name" value="PolIII_chi_sf"/>
</dbReference>
<organism evidence="1 2">
    <name type="scientific">Rubrivivax albus</name>
    <dbReference type="NCBI Taxonomy" id="2499835"/>
    <lineage>
        <taxon>Bacteria</taxon>
        <taxon>Pseudomonadati</taxon>
        <taxon>Pseudomonadota</taxon>
        <taxon>Betaproteobacteria</taxon>
        <taxon>Burkholderiales</taxon>
        <taxon>Sphaerotilaceae</taxon>
        <taxon>Rubrivivax</taxon>
    </lineage>
</organism>
<dbReference type="EMBL" id="SACT01000010">
    <property type="protein sequence ID" value="RVT48536.1"/>
    <property type="molecule type" value="Genomic_DNA"/>
</dbReference>
<dbReference type="Gene3D" id="3.40.50.10110">
    <property type="entry name" value="DNA polymerase III subunit chi"/>
    <property type="match status" value="1"/>
</dbReference>
<dbReference type="Proteomes" id="UP000288178">
    <property type="component" value="Unassembled WGS sequence"/>
</dbReference>
<protein>
    <submittedName>
        <fullName evidence="1">DNA polymerase III subunit chi</fullName>
    </submittedName>
</protein>
<proteinExistence type="predicted"/>
<dbReference type="PANTHER" id="PTHR38767">
    <property type="entry name" value="DNA POLYMERASE III SUBUNIT CHI"/>
    <property type="match status" value="1"/>
</dbReference>
<comment type="caution">
    <text evidence="1">The sequence shown here is derived from an EMBL/GenBank/DDBJ whole genome shotgun (WGS) entry which is preliminary data.</text>
</comment>
<dbReference type="OrthoDB" id="5297568at2"/>
<keyword evidence="2" id="KW-1185">Reference proteome</keyword>
<dbReference type="PANTHER" id="PTHR38767:SF1">
    <property type="entry name" value="DNA POLYMERASE III SUBUNIT CHI"/>
    <property type="match status" value="1"/>
</dbReference>
<dbReference type="GO" id="GO:0003677">
    <property type="term" value="F:DNA binding"/>
    <property type="evidence" value="ECO:0007669"/>
    <property type="project" value="InterPro"/>
</dbReference>
<evidence type="ECO:0000313" key="2">
    <source>
        <dbReference type="Proteomes" id="UP000288178"/>
    </source>
</evidence>
<dbReference type="Pfam" id="PF04364">
    <property type="entry name" value="DNA_pol3_chi"/>
    <property type="match status" value="1"/>
</dbReference>
<dbReference type="GO" id="GO:0003887">
    <property type="term" value="F:DNA-directed DNA polymerase activity"/>
    <property type="evidence" value="ECO:0007669"/>
    <property type="project" value="InterPro"/>
</dbReference>
<evidence type="ECO:0000313" key="1">
    <source>
        <dbReference type="EMBL" id="RVT48536.1"/>
    </source>
</evidence>
<reference evidence="1 2" key="1">
    <citation type="submission" date="2019-01" db="EMBL/GenBank/DDBJ databases">
        <authorList>
            <person name="Chen W.-M."/>
        </authorList>
    </citation>
    <scope>NUCLEOTIDE SEQUENCE [LARGE SCALE GENOMIC DNA]</scope>
    <source>
        <strain evidence="1 2">ICH-3</strain>
    </source>
</reference>
<dbReference type="SUPFAM" id="SSF102400">
    <property type="entry name" value="DNA polymerase III chi subunit"/>
    <property type="match status" value="1"/>
</dbReference>
<dbReference type="InterPro" id="IPR007459">
    <property type="entry name" value="DNA_pol3_chi"/>
</dbReference>
<accession>A0A3S2TJP9</accession>
<dbReference type="GO" id="GO:0006260">
    <property type="term" value="P:DNA replication"/>
    <property type="evidence" value="ECO:0007669"/>
    <property type="project" value="InterPro"/>
</dbReference>
<dbReference type="AlphaFoldDB" id="A0A3S2TJP9"/>
<dbReference type="GO" id="GO:0032298">
    <property type="term" value="P:positive regulation of DNA-templated DNA replication initiation"/>
    <property type="evidence" value="ECO:0007669"/>
    <property type="project" value="TreeGrafter"/>
</dbReference>
<gene>
    <name evidence="1" type="ORF">ENE75_22930</name>
</gene>